<dbReference type="InterPro" id="IPR006640">
    <property type="entry name" value="SprT-like_domain"/>
</dbReference>
<dbReference type="EMBL" id="HE797026">
    <property type="protein sequence ID" value="CCM01310.1"/>
    <property type="molecule type" value="Genomic_DNA"/>
</dbReference>
<dbReference type="GeneID" id="24096221"/>
<reference evidence="3 4" key="1">
    <citation type="journal article" date="2012" name="Appl. Environ. Microbiol.">
        <title>Short-read sequencing for genomic analysis of the brown rot fungus Fibroporia radiculosa.</title>
        <authorList>
            <person name="Tang J.D."/>
            <person name="Perkins A.D."/>
            <person name="Sonstegard T.S."/>
            <person name="Schroeder S.G."/>
            <person name="Burgess S.C."/>
            <person name="Diehl S.V."/>
        </authorList>
    </citation>
    <scope>NUCLEOTIDE SEQUENCE [LARGE SCALE GENOMIC DNA]</scope>
    <source>
        <strain evidence="3 4">TFFH 294</strain>
    </source>
</reference>
<evidence type="ECO:0000256" key="1">
    <source>
        <dbReference type="SAM" id="MobiDB-lite"/>
    </source>
</evidence>
<dbReference type="STRING" id="599839.J4GNF7"/>
<protein>
    <recommendedName>
        <fullName evidence="2">SprT-like domain-containing protein</fullName>
    </recommendedName>
</protein>
<dbReference type="RefSeq" id="XP_012180593.1">
    <property type="nucleotide sequence ID" value="XM_012325203.1"/>
</dbReference>
<feature type="region of interest" description="Disordered" evidence="1">
    <location>
        <begin position="431"/>
        <end position="477"/>
    </location>
</feature>
<evidence type="ECO:0000313" key="4">
    <source>
        <dbReference type="Proteomes" id="UP000006352"/>
    </source>
</evidence>
<feature type="compositionally biased region" description="Acidic residues" evidence="1">
    <location>
        <begin position="41"/>
        <end position="50"/>
    </location>
</feature>
<feature type="domain" description="SprT-like" evidence="2">
    <location>
        <begin position="273"/>
        <end position="430"/>
    </location>
</feature>
<dbReference type="PANTHER" id="PTHR23099">
    <property type="entry name" value="TRANSCRIPTIONAL REGULATOR"/>
    <property type="match status" value="1"/>
</dbReference>
<keyword evidence="4" id="KW-1185">Reference proteome</keyword>
<dbReference type="GO" id="GO:0005634">
    <property type="term" value="C:nucleus"/>
    <property type="evidence" value="ECO:0007669"/>
    <property type="project" value="TreeGrafter"/>
</dbReference>
<dbReference type="Pfam" id="PF10263">
    <property type="entry name" value="SprT-like"/>
    <property type="match status" value="1"/>
</dbReference>
<feature type="region of interest" description="Disordered" evidence="1">
    <location>
        <begin position="207"/>
        <end position="261"/>
    </location>
</feature>
<dbReference type="SMART" id="SM00731">
    <property type="entry name" value="SprT"/>
    <property type="match status" value="1"/>
</dbReference>
<dbReference type="PANTHER" id="PTHR23099:SF0">
    <property type="entry name" value="GERM CELL NUCLEAR ACIDIC PROTEIN"/>
    <property type="match status" value="1"/>
</dbReference>
<dbReference type="Proteomes" id="UP000006352">
    <property type="component" value="Unassembled WGS sequence"/>
</dbReference>
<organism evidence="3 4">
    <name type="scientific">Fibroporia radiculosa</name>
    <dbReference type="NCBI Taxonomy" id="599839"/>
    <lineage>
        <taxon>Eukaryota</taxon>
        <taxon>Fungi</taxon>
        <taxon>Dikarya</taxon>
        <taxon>Basidiomycota</taxon>
        <taxon>Agaricomycotina</taxon>
        <taxon>Agaricomycetes</taxon>
        <taxon>Polyporales</taxon>
        <taxon>Fibroporiaceae</taxon>
        <taxon>Fibroporia</taxon>
    </lineage>
</organism>
<feature type="compositionally biased region" description="Basic residues" evidence="1">
    <location>
        <begin position="252"/>
        <end position="261"/>
    </location>
</feature>
<dbReference type="HOGENOM" id="CLU_033926_1_0_1"/>
<proteinExistence type="predicted"/>
<evidence type="ECO:0000259" key="2">
    <source>
        <dbReference type="SMART" id="SM00731"/>
    </source>
</evidence>
<gene>
    <name evidence="3" type="ORF">FIBRA_03359</name>
</gene>
<accession>J4GNF7</accession>
<feature type="region of interest" description="Disordered" evidence="1">
    <location>
        <begin position="37"/>
        <end position="68"/>
    </location>
</feature>
<sequence length="517" mass="57194">MSKGGGPLGAAPVTSLYPLSPAADALTARFQRFQCTKPSEEGEVIPDSEEERLRPSTQHESKLPGRRYSNVIEISSDEDDVPTCARPRLCPRTPKANDFATPRRRRIRILNSPSSDKNVETKPAIPRKQGKVSCTPVKPTEVVIDLTYSSPDEDEDSPAKRQSTKRSVLVTPLCVNDSNENNDDDGAILVLNEPPRARKPIMRVRIDDEPNADPFAACTPVSRAPSDSDSESDPKAIARVSKRAPASTPQKKTGRPPRLTKKALAAAEQARRESYARELFDELNHEIFEGGIPSETQLKWSNRLLTTAGRARWHRSKDGVQTSEIELATKVLDCDERIRNTLSHEMCHLACWIINENPKEAHGPTFQKWARDVMRARPEIEVTTRHDYEITYKYQWKCQQCDKIYGRHSKSIRPDECVCGACNEGKLIPLFDTPQRAPRTPKNKAGSQLAASKSRDSPLAVPSPVGDADAVDVQDTPVRSRSGLASLPESLVRAGDSDIETLAHVFGAISITSDRSA</sequence>
<dbReference type="InParanoid" id="J4GNF7"/>
<dbReference type="GO" id="GO:0006950">
    <property type="term" value="P:response to stress"/>
    <property type="evidence" value="ECO:0007669"/>
    <property type="project" value="UniProtKB-ARBA"/>
</dbReference>
<feature type="compositionally biased region" description="Basic and acidic residues" evidence="1">
    <location>
        <begin position="51"/>
        <end position="63"/>
    </location>
</feature>
<name>J4GNF7_9APHY</name>
<dbReference type="OrthoDB" id="20772at2759"/>
<dbReference type="AlphaFoldDB" id="J4GNF7"/>
<evidence type="ECO:0000313" key="3">
    <source>
        <dbReference type="EMBL" id="CCM01310.1"/>
    </source>
</evidence>